<dbReference type="NCBIfam" id="TIGR00687">
    <property type="entry name" value="pyridox_kin"/>
    <property type="match status" value="1"/>
</dbReference>
<comment type="caution">
    <text evidence="8">The sequence shown here is derived from an EMBL/GenBank/DDBJ whole genome shotgun (WGS) entry which is preliminary data.</text>
</comment>
<dbReference type="InterPro" id="IPR013749">
    <property type="entry name" value="PM/HMP-P_kinase-1"/>
</dbReference>
<name>A0A642V256_9ASCO</name>
<keyword evidence="3" id="KW-0808">Transferase</keyword>
<evidence type="ECO:0000256" key="1">
    <source>
        <dbReference type="ARBA" id="ARBA00008805"/>
    </source>
</evidence>
<feature type="domain" description="Pyridoxamine kinase/Phosphomethylpyrimidine kinase" evidence="7">
    <location>
        <begin position="71"/>
        <end position="224"/>
    </location>
</feature>
<dbReference type="GO" id="GO:0005524">
    <property type="term" value="F:ATP binding"/>
    <property type="evidence" value="ECO:0007669"/>
    <property type="project" value="UniProtKB-KW"/>
</dbReference>
<dbReference type="VEuPathDB" id="FungiDB:TRICI_005018"/>
<evidence type="ECO:0000259" key="7">
    <source>
        <dbReference type="Pfam" id="PF08543"/>
    </source>
</evidence>
<dbReference type="Proteomes" id="UP000761534">
    <property type="component" value="Unassembled WGS sequence"/>
</dbReference>
<evidence type="ECO:0000313" key="9">
    <source>
        <dbReference type="Proteomes" id="UP000761534"/>
    </source>
</evidence>
<dbReference type="GO" id="GO:0008478">
    <property type="term" value="F:pyridoxal kinase activity"/>
    <property type="evidence" value="ECO:0007669"/>
    <property type="project" value="UniProtKB-EC"/>
</dbReference>
<keyword evidence="4" id="KW-0547">Nucleotide-binding</keyword>
<accession>A0A642V256</accession>
<dbReference type="GO" id="GO:0009443">
    <property type="term" value="P:pyridoxal 5'-phosphate salvage"/>
    <property type="evidence" value="ECO:0007669"/>
    <property type="project" value="InterPro"/>
</dbReference>
<organism evidence="8 9">
    <name type="scientific">Trichomonascus ciferrii</name>
    <dbReference type="NCBI Taxonomy" id="44093"/>
    <lineage>
        <taxon>Eukaryota</taxon>
        <taxon>Fungi</taxon>
        <taxon>Dikarya</taxon>
        <taxon>Ascomycota</taxon>
        <taxon>Saccharomycotina</taxon>
        <taxon>Dipodascomycetes</taxon>
        <taxon>Dipodascales</taxon>
        <taxon>Trichomonascaceae</taxon>
        <taxon>Trichomonascus</taxon>
        <taxon>Trichomonascus ciferrii complex</taxon>
    </lineage>
</organism>
<proteinExistence type="inferred from homology"/>
<dbReference type="InterPro" id="IPR004625">
    <property type="entry name" value="PyrdxlKinase"/>
</dbReference>
<keyword evidence="6" id="KW-0067">ATP-binding</keyword>
<dbReference type="InterPro" id="IPR029056">
    <property type="entry name" value="Ribokinase-like"/>
</dbReference>
<dbReference type="GO" id="GO:0005829">
    <property type="term" value="C:cytosol"/>
    <property type="evidence" value="ECO:0007669"/>
    <property type="project" value="TreeGrafter"/>
</dbReference>
<evidence type="ECO:0000313" key="8">
    <source>
        <dbReference type="EMBL" id="KAA8907242.1"/>
    </source>
</evidence>
<evidence type="ECO:0000256" key="4">
    <source>
        <dbReference type="ARBA" id="ARBA00022741"/>
    </source>
</evidence>
<evidence type="ECO:0000256" key="6">
    <source>
        <dbReference type="ARBA" id="ARBA00022840"/>
    </source>
</evidence>
<keyword evidence="9" id="KW-1185">Reference proteome</keyword>
<dbReference type="AlphaFoldDB" id="A0A642V256"/>
<dbReference type="Pfam" id="PF08543">
    <property type="entry name" value="Phos_pyr_kin"/>
    <property type="match status" value="1"/>
</dbReference>
<dbReference type="EMBL" id="SWFS01000382">
    <property type="protein sequence ID" value="KAA8907242.1"/>
    <property type="molecule type" value="Genomic_DNA"/>
</dbReference>
<gene>
    <name evidence="8" type="ORF">TRICI_005018</name>
</gene>
<dbReference type="PANTHER" id="PTHR10534:SF2">
    <property type="entry name" value="PYRIDOXAL KINASE"/>
    <property type="match status" value="1"/>
</dbReference>
<protein>
    <recommendedName>
        <fullName evidence="2">pyridoxal kinase</fullName>
        <ecNumber evidence="2">2.7.1.35</ecNumber>
    </recommendedName>
</protein>
<evidence type="ECO:0000256" key="5">
    <source>
        <dbReference type="ARBA" id="ARBA00022777"/>
    </source>
</evidence>
<dbReference type="EC" id="2.7.1.35" evidence="2"/>
<keyword evidence="5" id="KW-0418">Kinase</keyword>
<dbReference type="CDD" id="cd01173">
    <property type="entry name" value="pyridoxal_pyridoxamine_kinase"/>
    <property type="match status" value="1"/>
</dbReference>
<comment type="similarity">
    <text evidence="1">Belongs to the pyridoxine kinase family.</text>
</comment>
<dbReference type="PANTHER" id="PTHR10534">
    <property type="entry name" value="PYRIDOXAL KINASE"/>
    <property type="match status" value="1"/>
</dbReference>
<dbReference type="SUPFAM" id="SSF53613">
    <property type="entry name" value="Ribokinase-like"/>
    <property type="match status" value="1"/>
</dbReference>
<evidence type="ECO:0000256" key="3">
    <source>
        <dbReference type="ARBA" id="ARBA00022679"/>
    </source>
</evidence>
<dbReference type="Gene3D" id="3.40.1190.20">
    <property type="match status" value="1"/>
</dbReference>
<dbReference type="OrthoDB" id="2104723at2759"/>
<evidence type="ECO:0000256" key="2">
    <source>
        <dbReference type="ARBA" id="ARBA00012104"/>
    </source>
</evidence>
<sequence>MSKTVLSVQSHVVHGYVGNRAAVFPLQLRGWDVDNLNTVQLSNNTGYGTWKGTKATATEIQDVYDGLKQAGFEYDAFLTGYVPSAEGVQVIGEIGKDIKKRFPKAIWVLDPVMGDDGKLYVSEAVIPIYKDILKQCDVTLVTPNGFEAELLTGIVPDSVENIKKIIKYFHEQYKVPNVIISSVSLPGSSELWAIGSSIDSTPFYFTFPALEGYFTGTGDLFAALTVDRYHKYTVEEPSQTPLQNTLQEVLSVMYGVLKNTQEFAVSQGISGISNRGVPEAMKKLELRIIQSRDILLNSTSISYTPHRLD</sequence>
<reference evidence="8" key="1">
    <citation type="journal article" date="2019" name="G3 (Bethesda)">
        <title>Genome Assemblies of Two Rare Opportunistic Yeast Pathogens: Diutina rugosa (syn. Candida rugosa) and Trichomonascus ciferrii (syn. Candida ciferrii).</title>
        <authorList>
            <person name="Mixao V."/>
            <person name="Saus E."/>
            <person name="Hansen A.P."/>
            <person name="Lass-Florl C."/>
            <person name="Gabaldon T."/>
        </authorList>
    </citation>
    <scope>NUCLEOTIDE SEQUENCE</scope>
    <source>
        <strain evidence="8">CBS 4856</strain>
    </source>
</reference>